<feature type="transmembrane region" description="Helical" evidence="1">
    <location>
        <begin position="204"/>
        <end position="226"/>
    </location>
</feature>
<dbReference type="Proteomes" id="UP001054837">
    <property type="component" value="Unassembled WGS sequence"/>
</dbReference>
<keyword evidence="3" id="KW-1185">Reference proteome</keyword>
<keyword evidence="1" id="KW-1133">Transmembrane helix</keyword>
<reference evidence="2 3" key="1">
    <citation type="submission" date="2021-06" db="EMBL/GenBank/DDBJ databases">
        <title>Caerostris darwini draft genome.</title>
        <authorList>
            <person name="Kono N."/>
            <person name="Arakawa K."/>
        </authorList>
    </citation>
    <scope>NUCLEOTIDE SEQUENCE [LARGE SCALE GENOMIC DNA]</scope>
</reference>
<dbReference type="EMBL" id="BPLQ01009917">
    <property type="protein sequence ID" value="GIY47370.1"/>
    <property type="molecule type" value="Genomic_DNA"/>
</dbReference>
<keyword evidence="1" id="KW-0812">Transmembrane</keyword>
<feature type="transmembrane region" description="Helical" evidence="1">
    <location>
        <begin position="96"/>
        <end position="117"/>
    </location>
</feature>
<comment type="caution">
    <text evidence="2">The sequence shown here is derived from an EMBL/GenBank/DDBJ whole genome shotgun (WGS) entry which is preliminary data.</text>
</comment>
<evidence type="ECO:0008006" key="4">
    <source>
        <dbReference type="Google" id="ProtNLM"/>
    </source>
</evidence>
<protein>
    <recommendedName>
        <fullName evidence="4">Gustatory receptor</fullName>
    </recommendedName>
</protein>
<keyword evidence="1" id="KW-0472">Membrane</keyword>
<gene>
    <name evidence="2" type="primary">AVEN_165587_1</name>
    <name evidence="2" type="ORF">CDAR_501961</name>
</gene>
<name>A0AAV4TLW5_9ARAC</name>
<organism evidence="2 3">
    <name type="scientific">Caerostris darwini</name>
    <dbReference type="NCBI Taxonomy" id="1538125"/>
    <lineage>
        <taxon>Eukaryota</taxon>
        <taxon>Metazoa</taxon>
        <taxon>Ecdysozoa</taxon>
        <taxon>Arthropoda</taxon>
        <taxon>Chelicerata</taxon>
        <taxon>Arachnida</taxon>
        <taxon>Araneae</taxon>
        <taxon>Araneomorphae</taxon>
        <taxon>Entelegynae</taxon>
        <taxon>Araneoidea</taxon>
        <taxon>Araneidae</taxon>
        <taxon>Caerostris</taxon>
    </lineage>
</organism>
<feature type="transmembrane region" description="Helical" evidence="1">
    <location>
        <begin position="129"/>
        <end position="153"/>
    </location>
</feature>
<dbReference type="AlphaFoldDB" id="A0AAV4TLW5"/>
<sequence length="233" mass="26737">MITHEQHKLRSSELIPAHFKEPTVVIINCWYIFTNLAGNCFFAALPGYYCFVCCCLKQFFLHFVQKSKVLIARQDYQRILEIYKEINETMIMTDNFICLPIFISVVSILANLFWYGYSFAFPRNADSVTGIFFVVGFLQYFLLLLITLTPAAAANQAAAITREVVLSLPGWIPEQYSIIEVHVRRKFMHKTALTLWKIYRIDNYLLISAIGSLISYGILFGTLGSVQNINNES</sequence>
<evidence type="ECO:0000256" key="1">
    <source>
        <dbReference type="SAM" id="Phobius"/>
    </source>
</evidence>
<evidence type="ECO:0000313" key="2">
    <source>
        <dbReference type="EMBL" id="GIY47370.1"/>
    </source>
</evidence>
<proteinExistence type="predicted"/>
<accession>A0AAV4TLW5</accession>
<evidence type="ECO:0000313" key="3">
    <source>
        <dbReference type="Proteomes" id="UP001054837"/>
    </source>
</evidence>